<evidence type="ECO:0000313" key="8">
    <source>
        <dbReference type="Proteomes" id="UP000005666"/>
    </source>
</evidence>
<gene>
    <name evidence="7" type="primary">TPHA0G03630</name>
    <name evidence="7" type="ordered locus">TPHA_0G03630</name>
</gene>
<dbReference type="InterPro" id="IPR016024">
    <property type="entry name" value="ARM-type_fold"/>
</dbReference>
<feature type="compositionally biased region" description="Acidic residues" evidence="5">
    <location>
        <begin position="954"/>
        <end position="969"/>
    </location>
</feature>
<evidence type="ECO:0000256" key="3">
    <source>
        <dbReference type="ARBA" id="ARBA00022927"/>
    </source>
</evidence>
<dbReference type="Gene3D" id="1.25.10.10">
    <property type="entry name" value="Leucine-rich Repeat Variant"/>
    <property type="match status" value="1"/>
</dbReference>
<feature type="region of interest" description="Disordered" evidence="5">
    <location>
        <begin position="954"/>
        <end position="973"/>
    </location>
</feature>
<evidence type="ECO:0000256" key="1">
    <source>
        <dbReference type="ARBA" id="ARBA00004123"/>
    </source>
</evidence>
<dbReference type="KEGG" id="tpf:TPHA_0G03630"/>
<keyword evidence="3" id="KW-0653">Protein transport</keyword>
<dbReference type="GO" id="GO:0006607">
    <property type="term" value="P:NLS-bearing protein import into nucleus"/>
    <property type="evidence" value="ECO:0007669"/>
    <property type="project" value="EnsemblFungi"/>
</dbReference>
<dbReference type="GO" id="GO:0006334">
    <property type="term" value="P:nucleosome assembly"/>
    <property type="evidence" value="ECO:0007669"/>
    <property type="project" value="EnsemblFungi"/>
</dbReference>
<dbReference type="GO" id="GO:0031267">
    <property type="term" value="F:small GTPase binding"/>
    <property type="evidence" value="ECO:0007669"/>
    <property type="project" value="InterPro"/>
</dbReference>
<reference evidence="7 8" key="1">
    <citation type="journal article" date="2011" name="Proc. Natl. Acad. Sci. U.S.A.">
        <title>Evolutionary erosion of yeast sex chromosomes by mating-type switching accidents.</title>
        <authorList>
            <person name="Gordon J.L."/>
            <person name="Armisen D."/>
            <person name="Proux-Wera E."/>
            <person name="Oheigeartaigh S.S."/>
            <person name="Byrne K.P."/>
            <person name="Wolfe K.H."/>
        </authorList>
    </citation>
    <scope>NUCLEOTIDE SEQUENCE [LARGE SCALE GENOMIC DNA]</scope>
    <source>
        <strain evidence="8">ATCC 24235 / CBS 4417 / NBRC 1672 / NRRL Y-8282 / UCD 70-5</strain>
    </source>
</reference>
<dbReference type="AlphaFoldDB" id="G8BWC5"/>
<proteinExistence type="predicted"/>
<evidence type="ECO:0000256" key="2">
    <source>
        <dbReference type="ARBA" id="ARBA00022448"/>
    </source>
</evidence>
<sequence>MPDVHLLIAHAQSADNNVRENAESELLQKCDENASVVFNSLIELANNINEPLSSRQFCILSLKKLITMYWSPGFDSYRGTSNVQEETKEFLRDSLLKLCLNTEQDSKIKSSSSYCIVQISAIDFPDLWPNLLVVIYNAILKDHSIEAMSLLNEIYDDVISEEMFFEGGVGEETIKTIFAIFTSPETNIKAKVAASKLLHSTVLQMSILDNSMSFKRKDFVSQCITKLLDILLTILPHLDVNQSEDALQLKTNFYEELTTIKTEFPKKLFHNSLVTNFKAISLKDLEIIGSSYLQFIDSDASGSQLQLINEYGVHLIDFISSLSVQGFDKVDLTRIVSSLVMLCCLDNNTYESWESDFNTFISKEAGLLANYTIRDQTMQFFSDLEKPTYSIAYGIILEELNKSMENYNNWKLQESLLYTLQSIISSEEEFNSELLGYTENVLNSLGKLLMDPSSNIMVKSRCLLLCPKYLEKFMESYTAVKPMTKELLSTSLNLSLNTSSEILKSSMLIAFSYYASYADLSSVLGSADCISIQQGLLKIIKDIANDAEEDTYAICVETISNVIDNNSSGTGSDEVRDNEFNILLEISFKDPGNIQLSVESQECLEKLLDGMDISLYIYYAEKVIPLLIKIIADHASTNYDYSPLLSLTLDFLMTFMKKKPVDSTLPVEISKLVFNPVCEVLLSSNEEETIQLATEAFSFLVFNSDVSLMQTVLENIVNVLSKLLSLNISDTAAMNVGTLIITIFSKFSQQIQELLPAILQATTQKFVNAKNIITSQNLLMVFCFLICSDPQQTVDFLYNLSLEDQQEENTLTLVLKKWLELFDIIRGEKRIKENIIALSKIYLLLDKRIELVIVNGDIIPYSGDKIITRSMAKSIPDQFTQMPIYEKIVKLFLGELASQSKNISDANLHSIDIQKLARAEENQVEQKLDSSEDDDWEDVEDVLDYEKLQEYVDDDDDELANYTSDEDNDTPTGQIIGDINQSVSELIINFFKEVTSKNINSFQDIYSSLSEDEKKLLANALV</sequence>
<protein>
    <recommendedName>
        <fullName evidence="6">Importin N-terminal domain-containing protein</fullName>
    </recommendedName>
</protein>
<dbReference type="Proteomes" id="UP000005666">
    <property type="component" value="Chromosome 7"/>
</dbReference>
<dbReference type="Pfam" id="PF03810">
    <property type="entry name" value="IBN_N"/>
    <property type="match status" value="1"/>
</dbReference>
<dbReference type="GeneID" id="11533555"/>
<dbReference type="InterPro" id="IPR001494">
    <property type="entry name" value="Importin-beta_N"/>
</dbReference>
<evidence type="ECO:0000256" key="5">
    <source>
        <dbReference type="SAM" id="MobiDB-lite"/>
    </source>
</evidence>
<dbReference type="STRING" id="1071381.G8BWC5"/>
<evidence type="ECO:0000313" key="7">
    <source>
        <dbReference type="EMBL" id="CCE64203.1"/>
    </source>
</evidence>
<dbReference type="SUPFAM" id="SSF48371">
    <property type="entry name" value="ARM repeat"/>
    <property type="match status" value="1"/>
</dbReference>
<dbReference type="RefSeq" id="XP_003686637.1">
    <property type="nucleotide sequence ID" value="XM_003686589.1"/>
</dbReference>
<dbReference type="PANTHER" id="PTHR10997">
    <property type="entry name" value="IMPORTIN-7, 8, 11"/>
    <property type="match status" value="1"/>
</dbReference>
<keyword evidence="2" id="KW-0813">Transport</keyword>
<dbReference type="OrthoDB" id="431626at2759"/>
<dbReference type="GO" id="GO:0005829">
    <property type="term" value="C:cytosol"/>
    <property type="evidence" value="ECO:0007669"/>
    <property type="project" value="TreeGrafter"/>
</dbReference>
<keyword evidence="8" id="KW-1185">Reference proteome</keyword>
<dbReference type="PANTHER" id="PTHR10997:SF9">
    <property type="entry name" value="IMPORTIN-9"/>
    <property type="match status" value="1"/>
</dbReference>
<feature type="domain" description="Importin N-terminal" evidence="6">
    <location>
        <begin position="22"/>
        <end position="101"/>
    </location>
</feature>
<evidence type="ECO:0000259" key="6">
    <source>
        <dbReference type="PROSITE" id="PS50166"/>
    </source>
</evidence>
<dbReference type="GO" id="GO:0000511">
    <property type="term" value="F:H2A-H2B histone complex chaperone activity"/>
    <property type="evidence" value="ECO:0007669"/>
    <property type="project" value="EnsemblFungi"/>
</dbReference>
<dbReference type="InterPro" id="IPR056840">
    <property type="entry name" value="HEAT_IPO9_central"/>
</dbReference>
<dbReference type="PROSITE" id="PS50166">
    <property type="entry name" value="IMPORTIN_B_NT"/>
    <property type="match status" value="1"/>
</dbReference>
<organism evidence="7 8">
    <name type="scientific">Tetrapisispora phaffii (strain ATCC 24235 / CBS 4417 / NBRC 1672 / NRRL Y-8282 / UCD 70-5)</name>
    <name type="common">Yeast</name>
    <name type="synonym">Fabospora phaffii</name>
    <dbReference type="NCBI Taxonomy" id="1071381"/>
    <lineage>
        <taxon>Eukaryota</taxon>
        <taxon>Fungi</taxon>
        <taxon>Dikarya</taxon>
        <taxon>Ascomycota</taxon>
        <taxon>Saccharomycotina</taxon>
        <taxon>Saccharomycetes</taxon>
        <taxon>Saccharomycetales</taxon>
        <taxon>Saccharomycetaceae</taxon>
        <taxon>Tetrapisispora</taxon>
    </lineage>
</organism>
<dbReference type="OMA" id="NPDQYTI"/>
<comment type="subcellular location">
    <subcellularLocation>
        <location evidence="1">Nucleus</location>
    </subcellularLocation>
</comment>
<dbReference type="GO" id="GO:0005635">
    <property type="term" value="C:nuclear envelope"/>
    <property type="evidence" value="ECO:0007669"/>
    <property type="project" value="TreeGrafter"/>
</dbReference>
<dbReference type="Pfam" id="PF25018">
    <property type="entry name" value="HEAT_IPO9_c"/>
    <property type="match status" value="1"/>
</dbReference>
<dbReference type="EMBL" id="HE612862">
    <property type="protein sequence ID" value="CCE64203.1"/>
    <property type="molecule type" value="Genomic_DNA"/>
</dbReference>
<dbReference type="HOGENOM" id="CLU_008920_1_1_1"/>
<dbReference type="InterPro" id="IPR011989">
    <property type="entry name" value="ARM-like"/>
</dbReference>
<accession>G8BWC5</accession>
<dbReference type="GO" id="GO:0061608">
    <property type="term" value="F:nuclear import signal receptor activity"/>
    <property type="evidence" value="ECO:0007669"/>
    <property type="project" value="EnsemblFungi"/>
</dbReference>
<keyword evidence="4" id="KW-0539">Nucleus</keyword>
<evidence type="ECO:0000256" key="4">
    <source>
        <dbReference type="ARBA" id="ARBA00023242"/>
    </source>
</evidence>
<name>G8BWC5_TETPH</name>
<dbReference type="eggNOG" id="KOG2274">
    <property type="taxonomic scope" value="Eukaryota"/>
</dbReference>
<dbReference type="SMART" id="SM00913">
    <property type="entry name" value="IBN_N"/>
    <property type="match status" value="1"/>
</dbReference>